<evidence type="ECO:0000313" key="2">
    <source>
        <dbReference type="EMBL" id="CAB4883377.1"/>
    </source>
</evidence>
<evidence type="ECO:0000313" key="3">
    <source>
        <dbReference type="EMBL" id="CAB5029285.1"/>
    </source>
</evidence>
<dbReference type="EMBL" id="CAFBPM010000017">
    <property type="protein sequence ID" value="CAB5029285.1"/>
    <property type="molecule type" value="Genomic_DNA"/>
</dbReference>
<gene>
    <name evidence="1" type="ORF">UFOPK3164_00830</name>
    <name evidence="2" type="ORF">UFOPK3427_01752</name>
    <name evidence="3" type="ORF">UFOPK4112_01470</name>
</gene>
<organism evidence="3">
    <name type="scientific">freshwater metagenome</name>
    <dbReference type="NCBI Taxonomy" id="449393"/>
    <lineage>
        <taxon>unclassified sequences</taxon>
        <taxon>metagenomes</taxon>
        <taxon>ecological metagenomes</taxon>
    </lineage>
</organism>
<accession>A0A6J7RKJ3</accession>
<name>A0A6J7RKJ3_9ZZZZ</name>
<protein>
    <submittedName>
        <fullName evidence="3">Unannotated protein</fullName>
    </submittedName>
</protein>
<dbReference type="EMBL" id="CAFBLT010000003">
    <property type="protein sequence ID" value="CAB4883377.1"/>
    <property type="molecule type" value="Genomic_DNA"/>
</dbReference>
<dbReference type="AlphaFoldDB" id="A0A6J7RKJ3"/>
<proteinExistence type="predicted"/>
<evidence type="ECO:0000313" key="1">
    <source>
        <dbReference type="EMBL" id="CAB4826984.1"/>
    </source>
</evidence>
<reference evidence="3" key="1">
    <citation type="submission" date="2020-05" db="EMBL/GenBank/DDBJ databases">
        <authorList>
            <person name="Chiriac C."/>
            <person name="Salcher M."/>
            <person name="Ghai R."/>
            <person name="Kavagutti S V."/>
        </authorList>
    </citation>
    <scope>NUCLEOTIDE SEQUENCE</scope>
</reference>
<dbReference type="EMBL" id="CAFABE010000031">
    <property type="protein sequence ID" value="CAB4826984.1"/>
    <property type="molecule type" value="Genomic_DNA"/>
</dbReference>
<sequence length="44" mass="4947">MIKSHFGPHHGFVARVSVDNSLESCPCPESEHDLWQTLGYAICF</sequence>